<evidence type="ECO:0000313" key="3">
    <source>
        <dbReference type="EMBL" id="SKB25421.1"/>
    </source>
</evidence>
<dbReference type="PANTHER" id="PTHR30273">
    <property type="entry name" value="PERIPLASMIC SIGNAL SENSOR AND SIGMA FACTOR ACTIVATOR FECR-RELATED"/>
    <property type="match status" value="1"/>
</dbReference>
<dbReference type="STRING" id="439228.SAMN06295920_101124"/>
<dbReference type="PANTHER" id="PTHR30273:SF2">
    <property type="entry name" value="PROTEIN FECR"/>
    <property type="match status" value="1"/>
</dbReference>
<sequence>MTQPGRRQEEIREKAAEWHVRIDSDAMDWDGFAAWLDADPAHRAAYDAVALLDAEIVADREAIRATRPANDATDAIGHGAAATFRPRRVRWWAGGGLAAAAGLAVLATPHVRFPSTAAAVVYRTGPVETRAIGLRDGSRIVIDRNSELALRDGDSPEVEMRGGSAYFDIRHDPARAMVIRAGDYEVRDIGTRFDVIRTPDHLAVAVAEGRVTVAEPGQEGLLVGGGQRVDIAGPGKEATIRRQDADDVASWRDGRLVYDNAPLALVAVDLSRYAGRAVSVDPAVAGLRVSGVLTIGDGSRLVGQIEALLPVKATVEDHRIRLVGTL</sequence>
<dbReference type="RefSeq" id="WP_079646108.1">
    <property type="nucleotide sequence ID" value="NZ_FUYM01000001.1"/>
</dbReference>
<accession>A0A1T4ZRL2</accession>
<feature type="domain" description="FecR N-terminal" evidence="2">
    <location>
        <begin position="14"/>
        <end position="50"/>
    </location>
</feature>
<dbReference type="OrthoDB" id="9771237at2"/>
<gene>
    <name evidence="3" type="ORF">SAMN06295920_101124</name>
</gene>
<dbReference type="InterPro" id="IPR012373">
    <property type="entry name" value="Ferrdict_sens_TM"/>
</dbReference>
<reference evidence="4" key="1">
    <citation type="submission" date="2017-02" db="EMBL/GenBank/DDBJ databases">
        <authorList>
            <person name="Varghese N."/>
            <person name="Submissions S."/>
        </authorList>
    </citation>
    <scope>NUCLEOTIDE SEQUENCE [LARGE SCALE GENOMIC DNA]</scope>
    <source>
        <strain evidence="4">UM2</strain>
    </source>
</reference>
<dbReference type="InterPro" id="IPR032623">
    <property type="entry name" value="FecR_N"/>
</dbReference>
<dbReference type="Proteomes" id="UP000189818">
    <property type="component" value="Unassembled WGS sequence"/>
</dbReference>
<dbReference type="PIRSF" id="PIRSF018266">
    <property type="entry name" value="FecR"/>
    <property type="match status" value="1"/>
</dbReference>
<dbReference type="AlphaFoldDB" id="A0A1T4ZRL2"/>
<dbReference type="Pfam" id="PF04773">
    <property type="entry name" value="FecR"/>
    <property type="match status" value="1"/>
</dbReference>
<dbReference type="EMBL" id="FUYM01000001">
    <property type="protein sequence ID" value="SKB25421.1"/>
    <property type="molecule type" value="Genomic_DNA"/>
</dbReference>
<evidence type="ECO:0000259" key="2">
    <source>
        <dbReference type="Pfam" id="PF16220"/>
    </source>
</evidence>
<evidence type="ECO:0000259" key="1">
    <source>
        <dbReference type="Pfam" id="PF04773"/>
    </source>
</evidence>
<dbReference type="Gene3D" id="2.60.120.1440">
    <property type="match status" value="1"/>
</dbReference>
<dbReference type="Pfam" id="PF16220">
    <property type="entry name" value="DUF4880"/>
    <property type="match status" value="1"/>
</dbReference>
<feature type="domain" description="FecR protein" evidence="1">
    <location>
        <begin position="121"/>
        <end position="211"/>
    </location>
</feature>
<keyword evidence="4" id="KW-1185">Reference proteome</keyword>
<dbReference type="InterPro" id="IPR006860">
    <property type="entry name" value="FecR"/>
</dbReference>
<proteinExistence type="predicted"/>
<organism evidence="3 4">
    <name type="scientific">Rhizorhabdus histidinilytica</name>
    <dbReference type="NCBI Taxonomy" id="439228"/>
    <lineage>
        <taxon>Bacteria</taxon>
        <taxon>Pseudomonadati</taxon>
        <taxon>Pseudomonadota</taxon>
        <taxon>Alphaproteobacteria</taxon>
        <taxon>Sphingomonadales</taxon>
        <taxon>Sphingomonadaceae</taxon>
        <taxon>Rhizorhabdus</taxon>
    </lineage>
</organism>
<name>A0A1T4ZRL2_9SPHN</name>
<protein>
    <submittedName>
        <fullName evidence="3">FecR family protein</fullName>
    </submittedName>
</protein>
<dbReference type="GO" id="GO:0016989">
    <property type="term" value="F:sigma factor antagonist activity"/>
    <property type="evidence" value="ECO:0007669"/>
    <property type="project" value="TreeGrafter"/>
</dbReference>
<evidence type="ECO:0000313" key="4">
    <source>
        <dbReference type="Proteomes" id="UP000189818"/>
    </source>
</evidence>